<dbReference type="Proteomes" id="UP001232445">
    <property type="component" value="Unassembled WGS sequence"/>
</dbReference>
<comment type="caution">
    <text evidence="2">The sequence shown here is derived from an EMBL/GenBank/DDBJ whole genome shotgun (WGS) entry which is preliminary data.</text>
</comment>
<proteinExistence type="predicted"/>
<dbReference type="EMBL" id="JAUSUQ010000009">
    <property type="protein sequence ID" value="MDQ0339672.1"/>
    <property type="molecule type" value="Genomic_DNA"/>
</dbReference>
<evidence type="ECO:0000313" key="3">
    <source>
        <dbReference type="Proteomes" id="UP001232445"/>
    </source>
</evidence>
<gene>
    <name evidence="2" type="ORF">J2S00_002465</name>
</gene>
<evidence type="ECO:0000259" key="1">
    <source>
        <dbReference type="SMART" id="SM00849"/>
    </source>
</evidence>
<dbReference type="InterPro" id="IPR036866">
    <property type="entry name" value="RibonucZ/Hydroxyglut_hydro"/>
</dbReference>
<dbReference type="Pfam" id="PF00753">
    <property type="entry name" value="Lactamase_B"/>
    <property type="match status" value="1"/>
</dbReference>
<sequence length="330" mass="37294">MKPVTKKKVDGVERIELPTPFPVGPVNVYLVQGEKLTLIDTGPNTAENFDLLKQELSTRGYSIHDLEQIVLTHHHVDHVGLLDRILLDNPVPVYGHPNCRVWLRQDKKFADWYLRFYTTFLERFGVPAELRGGVYLALKMMDKYSCHTDLDGELLEGDRVPGLPGWRVIETKGHAQSHISFYRASDKVLIGGDHIIKHISSNALIEPPADPDQPRVKPLMQYHENLIKCAHMPIDIVLSGHGEPVENVPQLVSERLNHAQKRAQDIKEIIQDGPKSGFEIVQALFPTKYQSEPMLTVSETAGHLDLLVERGDILEEEDNGILTYRTCLEG</sequence>
<evidence type="ECO:0000313" key="2">
    <source>
        <dbReference type="EMBL" id="MDQ0339672.1"/>
    </source>
</evidence>
<dbReference type="InterPro" id="IPR050662">
    <property type="entry name" value="Sec-metab_biosynth-thioest"/>
</dbReference>
<reference evidence="2 3" key="1">
    <citation type="submission" date="2023-07" db="EMBL/GenBank/DDBJ databases">
        <title>Genomic Encyclopedia of Type Strains, Phase IV (KMG-IV): sequencing the most valuable type-strain genomes for metagenomic binning, comparative biology and taxonomic classification.</title>
        <authorList>
            <person name="Goeker M."/>
        </authorList>
    </citation>
    <scope>NUCLEOTIDE SEQUENCE [LARGE SCALE GENOMIC DNA]</scope>
    <source>
        <strain evidence="2 3">DSM 17740</strain>
    </source>
</reference>
<feature type="domain" description="Metallo-beta-lactamase" evidence="1">
    <location>
        <begin position="25"/>
        <end position="241"/>
    </location>
</feature>
<accession>A0ABU0CU75</accession>
<dbReference type="SUPFAM" id="SSF56281">
    <property type="entry name" value="Metallo-hydrolase/oxidoreductase"/>
    <property type="match status" value="1"/>
</dbReference>
<organism evidence="2 3">
    <name type="scientific">Caldalkalibacillus uzonensis</name>
    <dbReference type="NCBI Taxonomy" id="353224"/>
    <lineage>
        <taxon>Bacteria</taxon>
        <taxon>Bacillati</taxon>
        <taxon>Bacillota</taxon>
        <taxon>Bacilli</taxon>
        <taxon>Bacillales</taxon>
        <taxon>Bacillaceae</taxon>
        <taxon>Caldalkalibacillus</taxon>
    </lineage>
</organism>
<dbReference type="SMART" id="SM00849">
    <property type="entry name" value="Lactamase_B"/>
    <property type="match status" value="1"/>
</dbReference>
<protein>
    <submittedName>
        <fullName evidence="2">Glyoxylase-like metal-dependent hydrolase (Beta-lactamase superfamily II)</fullName>
    </submittedName>
</protein>
<dbReference type="RefSeq" id="WP_307340036.1">
    <property type="nucleotide sequence ID" value="NZ_JAUSUQ010000009.1"/>
</dbReference>
<dbReference type="Gene3D" id="3.60.15.10">
    <property type="entry name" value="Ribonuclease Z/Hydroxyacylglutathione hydrolase-like"/>
    <property type="match status" value="1"/>
</dbReference>
<keyword evidence="3" id="KW-1185">Reference proteome</keyword>
<dbReference type="PANTHER" id="PTHR23131">
    <property type="entry name" value="ENDORIBONUCLEASE LACTB2"/>
    <property type="match status" value="1"/>
</dbReference>
<dbReference type="PANTHER" id="PTHR23131:SF4">
    <property type="entry name" value="METALLO-BETA-LACTAMASE SUPERFAMILY POTEIN"/>
    <property type="match status" value="1"/>
</dbReference>
<name>A0ABU0CU75_9BACI</name>
<dbReference type="InterPro" id="IPR001279">
    <property type="entry name" value="Metallo-B-lactamas"/>
</dbReference>